<keyword evidence="2" id="KW-1185">Reference proteome</keyword>
<sequence>MGQAGSGGRQISPPLTPISQSTQVTRRAISVPITQHHPTHSPTSSQDKTPTRKETASGSIKRRDISFSVPPGETPRSPVAAEVSSPRVRMKRVRTTSMVPPASPVTSSSRAETVRRLPRPWQVRDEEEDEDESEDETNFLQMPASQPTPNKRMRSESQAVEEILRRDEPLPAPTEEDTGSNASQASQSSLSPSLPTPAQGMPPPSQQDEALPMRHDEPLPAPVAEDPRPSPSQASQSSEAPSQPTPGQGMLPRIEQDEAPAQVSRDGQVCGSSSQGSQSSVASSQQTPTKRIRSETKQTKALPVRCDELLQEPIAEDAGSSASQASQNSAAPSHPTRAQSMPPPSSSRSTPAQGLKPPGPSQQTPTKRTMSESKQSGAPAPMRREGQVTRSSPSRGQVGGPSPSHEQRARSSPHQRGQSSGAPSQPTPARPPSSSQPTPDRRMRTRSQPAEAPAVLPNGQVAGSRSRSHQSQRGQSSVASQREPSHPTLAQDIRPSSLSQLTALAARRDEQVHPNPSQGSQSSGYLEAVHEPPSDTLRSEYFMMPVIDPPERWERTKSTSPERTRRTSRGSSTDSSLPLASPAKRKAAVLAEEKTRTLVIKARRSTTKDDDNVVVSAQRRSSTAIDVDAEDTSVIRPGARRLFRTQSASTVAPRSLAATSPPVVNAHAFSSLESILMPAMPSADASLEALAVDDVNGLAQAWLLISQTHTHVQLLNDRLQSTLSSLGISNRNDGSRLNAYRKQADRAARWANALARQTHIALRTGAKSIEVCEFPEAPPRNPRRTSSQRASIQSSQLPRTQ</sequence>
<dbReference type="EMBL" id="DF830079">
    <property type="protein sequence ID" value="GAK66336.1"/>
    <property type="molecule type" value="Genomic_DNA"/>
</dbReference>
<dbReference type="GeneID" id="26305296"/>
<name>A0A081CI40_PSEA2</name>
<accession>A0A081CI40</accession>
<dbReference type="AlphaFoldDB" id="A0A081CI40"/>
<protein>
    <submittedName>
        <fullName evidence="1">Uncharacterized protein</fullName>
    </submittedName>
</protein>
<proteinExistence type="predicted"/>
<gene>
    <name evidence="1" type="ORF">PAN0_012c4558</name>
</gene>
<evidence type="ECO:0000313" key="1">
    <source>
        <dbReference type="EMBL" id="GAK66336.1"/>
    </source>
</evidence>
<organism evidence="1 2">
    <name type="scientific">Pseudozyma antarctica</name>
    <name type="common">Yeast</name>
    <name type="synonym">Candida antarctica</name>
    <dbReference type="NCBI Taxonomy" id="84753"/>
    <lineage>
        <taxon>Eukaryota</taxon>
        <taxon>Fungi</taxon>
        <taxon>Dikarya</taxon>
        <taxon>Basidiomycota</taxon>
        <taxon>Ustilaginomycotina</taxon>
        <taxon>Ustilaginomycetes</taxon>
        <taxon>Ustilaginales</taxon>
        <taxon>Ustilaginaceae</taxon>
        <taxon>Moesziomyces</taxon>
    </lineage>
</organism>
<evidence type="ECO:0000313" key="2">
    <source>
        <dbReference type="Proteomes" id="UP000053758"/>
    </source>
</evidence>
<dbReference type="Proteomes" id="UP000053758">
    <property type="component" value="Unassembled WGS sequence"/>
</dbReference>
<dbReference type="OrthoDB" id="10550565at2759"/>
<dbReference type="HOGENOM" id="CLU_353400_0_0_1"/>
<dbReference type="RefSeq" id="XP_014655581.1">
    <property type="nucleotide sequence ID" value="XM_014800095.1"/>
</dbReference>
<reference evidence="2" key="1">
    <citation type="journal article" date="2014" name="Genome Announc.">
        <title>Draft Genome Sequence of the Yeast Pseudozyma antarctica Type Strain JCM10317, a Producer of the Glycolipid Biosurfactants, Mannosylerythritol Lipids.</title>
        <authorList>
            <person name="Saika A."/>
            <person name="Koike H."/>
            <person name="Hori T."/>
            <person name="Fukuoka T."/>
            <person name="Sato S."/>
            <person name="Habe H."/>
            <person name="Kitamoto D."/>
            <person name="Morita T."/>
        </authorList>
    </citation>
    <scope>NUCLEOTIDE SEQUENCE [LARGE SCALE GENOMIC DNA]</scope>
    <source>
        <strain evidence="2">JCM 10317</strain>
    </source>
</reference>